<dbReference type="RefSeq" id="WP_152216498.1">
    <property type="nucleotide sequence ID" value="NZ_WESC01000009.1"/>
</dbReference>
<dbReference type="InterPro" id="IPR045247">
    <property type="entry name" value="Oye-like"/>
</dbReference>
<reference evidence="2 3" key="1">
    <citation type="submission" date="2019-09" db="EMBL/GenBank/DDBJ databases">
        <title>Parvibaculum sedimenti sp. nov., isolated from sediment.</title>
        <authorList>
            <person name="Wang Y."/>
        </authorList>
    </citation>
    <scope>NUCLEOTIDE SEQUENCE [LARGE SCALE GENOMIC DNA]</scope>
    <source>
        <strain evidence="2 3">HXT-9</strain>
    </source>
</reference>
<evidence type="ECO:0000313" key="2">
    <source>
        <dbReference type="EMBL" id="KAB7739689.1"/>
    </source>
</evidence>
<dbReference type="FunFam" id="3.20.20.70:FF:000262">
    <property type="entry name" value="NADH:flavin oxidoreductase"/>
    <property type="match status" value="1"/>
</dbReference>
<dbReference type="Pfam" id="PF00724">
    <property type="entry name" value="Oxidored_FMN"/>
    <property type="match status" value="1"/>
</dbReference>
<dbReference type="Proteomes" id="UP000468901">
    <property type="component" value="Unassembled WGS sequence"/>
</dbReference>
<dbReference type="AlphaFoldDB" id="A0A6N6VHC2"/>
<gene>
    <name evidence="2" type="ORF">F2P47_11475</name>
</gene>
<evidence type="ECO:0000259" key="1">
    <source>
        <dbReference type="Pfam" id="PF00724"/>
    </source>
</evidence>
<organism evidence="2 3">
    <name type="scientific">Parvibaculum sedimenti</name>
    <dbReference type="NCBI Taxonomy" id="2608632"/>
    <lineage>
        <taxon>Bacteria</taxon>
        <taxon>Pseudomonadati</taxon>
        <taxon>Pseudomonadota</taxon>
        <taxon>Alphaproteobacteria</taxon>
        <taxon>Hyphomicrobiales</taxon>
        <taxon>Parvibaculaceae</taxon>
        <taxon>Parvibaculum</taxon>
    </lineage>
</organism>
<dbReference type="GO" id="GO:0005829">
    <property type="term" value="C:cytosol"/>
    <property type="evidence" value="ECO:0007669"/>
    <property type="project" value="TreeGrafter"/>
</dbReference>
<dbReference type="CDD" id="cd04747">
    <property type="entry name" value="OYE_like_5_FMN"/>
    <property type="match status" value="1"/>
</dbReference>
<name>A0A6N6VHC2_9HYPH</name>
<dbReference type="EMBL" id="WESC01000009">
    <property type="protein sequence ID" value="KAB7739689.1"/>
    <property type="molecule type" value="Genomic_DNA"/>
</dbReference>
<comment type="caution">
    <text evidence="2">The sequence shown here is derived from an EMBL/GenBank/DDBJ whole genome shotgun (WGS) entry which is preliminary data.</text>
</comment>
<evidence type="ECO:0000313" key="3">
    <source>
        <dbReference type="Proteomes" id="UP000468901"/>
    </source>
</evidence>
<protein>
    <submittedName>
        <fullName evidence="2">12-oxophytodienoate reductase</fullName>
    </submittedName>
</protein>
<accession>A0A6N6VHC2</accession>
<dbReference type="GO" id="GO:0010181">
    <property type="term" value="F:FMN binding"/>
    <property type="evidence" value="ECO:0007669"/>
    <property type="project" value="InterPro"/>
</dbReference>
<keyword evidence="3" id="KW-1185">Reference proteome</keyword>
<dbReference type="InterPro" id="IPR001155">
    <property type="entry name" value="OxRdtase_FMN_N"/>
</dbReference>
<dbReference type="GO" id="GO:0016491">
    <property type="term" value="F:oxidoreductase activity"/>
    <property type="evidence" value="ECO:0007669"/>
    <property type="project" value="InterPro"/>
</dbReference>
<dbReference type="SUPFAM" id="SSF51395">
    <property type="entry name" value="FMN-linked oxidoreductases"/>
    <property type="match status" value="1"/>
</dbReference>
<proteinExistence type="predicted"/>
<dbReference type="PANTHER" id="PTHR22893">
    <property type="entry name" value="NADH OXIDOREDUCTASE-RELATED"/>
    <property type="match status" value="1"/>
</dbReference>
<dbReference type="InterPro" id="IPR013785">
    <property type="entry name" value="Aldolase_TIM"/>
</dbReference>
<dbReference type="Gene3D" id="3.20.20.70">
    <property type="entry name" value="Aldolase class I"/>
    <property type="match status" value="1"/>
</dbReference>
<sequence length="367" mass="40463">MSRSVAPLFRPFTINGLELPNRIVMAPMTRTQSPGGIPGANVAAYYRRRAENETGLIITEGTTINDPVSSLDVGVPNFFGEALEGWKRVVEEVHGVGGKIMPQLWHVGTARNQKGNVWHPELPSAGPSGLAAPTKQVAEPMTRQHIQHVVDAFARAAADAREIGFDGIELHGAHGYLIDQFFWEGLNKRDDEYGGSMLKRERFAIEIIEAVRREVGKDYPLILRFSQWKQQDYTARLASTPELLGEFLKPLSEAGVDVFHCSQRRFWEPEFEGSDLNLAGWTKKLTGKPTITVGSVSLSGEFIAAFGGESSTPTGIDDLLARLERDEFDLVAVGRALLVDPAWGRKIHEERYTALEPFSPAALATLS</sequence>
<feature type="domain" description="NADH:flavin oxidoreductase/NADH oxidase N-terminal" evidence="1">
    <location>
        <begin position="8"/>
        <end position="353"/>
    </location>
</feature>
<dbReference type="PANTHER" id="PTHR22893:SF55">
    <property type="entry name" value="OXIDOREDUCTASE-RELATED"/>
    <property type="match status" value="1"/>
</dbReference>